<reference evidence="4 5" key="1">
    <citation type="journal article" date="2016" name="Nat. Commun.">
        <title>Thousands of microbial genomes shed light on interconnected biogeochemical processes in an aquifer system.</title>
        <authorList>
            <person name="Anantharaman K."/>
            <person name="Brown C.T."/>
            <person name="Hug L.A."/>
            <person name="Sharon I."/>
            <person name="Castelle C.J."/>
            <person name="Probst A.J."/>
            <person name="Thomas B.C."/>
            <person name="Singh A."/>
            <person name="Wilkins M.J."/>
            <person name="Karaoz U."/>
            <person name="Brodie E.L."/>
            <person name="Williams K.H."/>
            <person name="Hubbard S.S."/>
            <person name="Banfield J.F."/>
        </authorList>
    </citation>
    <scope>NUCLEOTIDE SEQUENCE [LARGE SCALE GENOMIC DNA]</scope>
</reference>
<comment type="caution">
    <text evidence="4">The sequence shown here is derived from an EMBL/GenBank/DDBJ whole genome shotgun (WGS) entry which is preliminary data.</text>
</comment>
<sequence length="363" mass="40139">MKTARTRGVIVVLALIVGMVSINFSKVDAQNRPRFRVAWSIYAGWMPWDYAGSSGILKKWADNYNVTIDLVRMDYVPSVEAFVAKKVDAVTVTNMEALDMPAAAGIDTTALVVGDYSNGNDAVQTRENIGFNNLRGQRVYLAELTVSHYLLNRCLELKTGGKMTERDVNLVNTSDADIAPAFIADKSQKVVVTWNPMVMQIGQQPGVRNICTSADIPGEILDLMVVRTEVLRANPNLGKALVGAWYEVMALMTRRGDQRTTQALNIMAKASGATLTEFQSQLQTTAMFYTPQSAVQYTESSEIKQKMDFVRQFCFRNGLLGQNAKSADVVGIQYPDDTVQGDRNNVKLRFDSSYMKLAADGKL</sequence>
<dbReference type="EMBL" id="MGJN01000006">
    <property type="protein sequence ID" value="OGN07527.1"/>
    <property type="molecule type" value="Genomic_DNA"/>
</dbReference>
<evidence type="ECO:0000313" key="5">
    <source>
        <dbReference type="Proteomes" id="UP000176834"/>
    </source>
</evidence>
<dbReference type="Gene3D" id="3.40.190.10">
    <property type="entry name" value="Periplasmic binding protein-like II"/>
    <property type="match status" value="2"/>
</dbReference>
<dbReference type="AlphaFoldDB" id="A0A1F8F321"/>
<gene>
    <name evidence="4" type="ORF">A3B86_04775</name>
</gene>
<organism evidence="4 5">
    <name type="scientific">Candidatus Yanofskybacteria bacterium RIFCSPHIGHO2_02_FULL_38_22b</name>
    <dbReference type="NCBI Taxonomy" id="1802673"/>
    <lineage>
        <taxon>Bacteria</taxon>
        <taxon>Candidatus Yanofskyibacteriota</taxon>
    </lineage>
</organism>
<dbReference type="PANTHER" id="PTHR30024:SF47">
    <property type="entry name" value="TAURINE-BINDING PERIPLASMIC PROTEIN"/>
    <property type="match status" value="1"/>
</dbReference>
<evidence type="ECO:0008006" key="6">
    <source>
        <dbReference type="Google" id="ProtNLM"/>
    </source>
</evidence>
<dbReference type="GO" id="GO:0042597">
    <property type="term" value="C:periplasmic space"/>
    <property type="evidence" value="ECO:0007669"/>
    <property type="project" value="UniProtKB-SubCell"/>
</dbReference>
<dbReference type="Proteomes" id="UP000176834">
    <property type="component" value="Unassembled WGS sequence"/>
</dbReference>
<comment type="subcellular location">
    <subcellularLocation>
        <location evidence="1">Periplasm</location>
    </subcellularLocation>
</comment>
<name>A0A1F8F321_9BACT</name>
<comment type="similarity">
    <text evidence="2">Belongs to the bacterial solute-binding protein SsuA/TauA family.</text>
</comment>
<dbReference type="NCBIfam" id="TIGR03427">
    <property type="entry name" value="ABC_peri_uca"/>
    <property type="match status" value="1"/>
</dbReference>
<accession>A0A1F8F321</accession>
<dbReference type="PANTHER" id="PTHR30024">
    <property type="entry name" value="ALIPHATIC SULFONATES-BINDING PROTEIN-RELATED"/>
    <property type="match status" value="1"/>
</dbReference>
<evidence type="ECO:0000313" key="4">
    <source>
        <dbReference type="EMBL" id="OGN07527.1"/>
    </source>
</evidence>
<dbReference type="SUPFAM" id="SSF53850">
    <property type="entry name" value="Periplasmic binding protein-like II"/>
    <property type="match status" value="1"/>
</dbReference>
<dbReference type="InterPro" id="IPR017793">
    <property type="entry name" value="ABC_transptr_urea-assoc_sub-bd"/>
</dbReference>
<evidence type="ECO:0000256" key="1">
    <source>
        <dbReference type="ARBA" id="ARBA00004418"/>
    </source>
</evidence>
<evidence type="ECO:0000256" key="3">
    <source>
        <dbReference type="ARBA" id="ARBA00022729"/>
    </source>
</evidence>
<protein>
    <recommendedName>
        <fullName evidence="6">Lipid kinase</fullName>
    </recommendedName>
</protein>
<evidence type="ECO:0000256" key="2">
    <source>
        <dbReference type="ARBA" id="ARBA00010742"/>
    </source>
</evidence>
<proteinExistence type="inferred from homology"/>
<keyword evidence="3" id="KW-0732">Signal</keyword>